<dbReference type="HOGENOM" id="CLU_1085212_0_0_0"/>
<comment type="caution">
    <text evidence="2">The sequence shown here is derived from an EMBL/GenBank/DDBJ whole genome shotgun (WGS) entry which is preliminary data.</text>
</comment>
<evidence type="ECO:0000313" key="2">
    <source>
        <dbReference type="EMBL" id="EFO80449.1"/>
    </source>
</evidence>
<protein>
    <submittedName>
        <fullName evidence="2">Uncharacterized protein</fullName>
    </submittedName>
</protein>
<dbReference type="OrthoDB" id="9829243at2"/>
<organism evidence="2 3">
    <name type="scientific">Oscillochloris trichoides DG-6</name>
    <dbReference type="NCBI Taxonomy" id="765420"/>
    <lineage>
        <taxon>Bacteria</taxon>
        <taxon>Bacillati</taxon>
        <taxon>Chloroflexota</taxon>
        <taxon>Chloroflexia</taxon>
        <taxon>Chloroflexales</taxon>
        <taxon>Chloroflexineae</taxon>
        <taxon>Oscillochloridaceae</taxon>
        <taxon>Oscillochloris</taxon>
    </lineage>
</organism>
<dbReference type="Proteomes" id="UP000054010">
    <property type="component" value="Unassembled WGS sequence"/>
</dbReference>
<feature type="transmembrane region" description="Helical" evidence="1">
    <location>
        <begin position="7"/>
        <end position="30"/>
    </location>
</feature>
<accession>E1IEC3</accession>
<proteinExistence type="predicted"/>
<keyword evidence="1" id="KW-0472">Membrane</keyword>
<sequence length="256" mass="28011">MSESILIALISLGSSIITGIITAIIGPVIIKLLERTSTQPGTTTVVRPWWQFAFLGAIIGALITTIPLLTYTNLNPNTASRPIRENAVAYYSFDQPEDLELWSLGEGASPNQKIEVSGPGFSDNSALTFSAPISSTEQFDLHAIHVWRADQQTERSLAGAIIARVRWPEIKGVKIKYAVLCVRPDGGEYICEGLPQTPGQWQTLVFNLRHGGDPPTDATKRNLLGLAILAKFEKTSSDAPLLANFQIDDIEVWVER</sequence>
<feature type="transmembrane region" description="Helical" evidence="1">
    <location>
        <begin position="50"/>
        <end position="71"/>
    </location>
</feature>
<gene>
    <name evidence="2" type="ORF">OSCT_1674</name>
</gene>
<evidence type="ECO:0000313" key="3">
    <source>
        <dbReference type="Proteomes" id="UP000054010"/>
    </source>
</evidence>
<dbReference type="AlphaFoldDB" id="E1IEC3"/>
<reference evidence="2 3" key="1">
    <citation type="journal article" date="2011" name="J. Bacteriol.">
        <title>Draft genome sequence of the anoxygenic filamentous phototrophic bacterium Oscillochloris trichoides subsp. DG-6.</title>
        <authorList>
            <person name="Kuznetsov B.B."/>
            <person name="Ivanovsky R.N."/>
            <person name="Keppen O.I."/>
            <person name="Sukhacheva M.V."/>
            <person name="Bumazhkin B.K."/>
            <person name="Patutina E.O."/>
            <person name="Beletsky A.V."/>
            <person name="Mardanov A.V."/>
            <person name="Baslerov R.V."/>
            <person name="Panteleeva A.N."/>
            <person name="Kolganova T.V."/>
            <person name="Ravin N.V."/>
            <person name="Skryabin K.G."/>
        </authorList>
    </citation>
    <scope>NUCLEOTIDE SEQUENCE [LARGE SCALE GENOMIC DNA]</scope>
    <source>
        <strain evidence="2 3">DG-6</strain>
    </source>
</reference>
<evidence type="ECO:0000256" key="1">
    <source>
        <dbReference type="SAM" id="Phobius"/>
    </source>
</evidence>
<keyword evidence="3" id="KW-1185">Reference proteome</keyword>
<name>E1IEC3_9CHLR</name>
<keyword evidence="1" id="KW-0812">Transmembrane</keyword>
<dbReference type="EMBL" id="ADVR01000052">
    <property type="protein sequence ID" value="EFO80449.1"/>
    <property type="molecule type" value="Genomic_DNA"/>
</dbReference>
<keyword evidence="1" id="KW-1133">Transmembrane helix</keyword>